<feature type="binding site" evidence="5 6">
    <location>
        <position position="132"/>
    </location>
    <ligand>
        <name>substrate</name>
    </ligand>
</feature>
<evidence type="ECO:0000256" key="7">
    <source>
        <dbReference type="PIRSR" id="PIRSR000190-2"/>
    </source>
</evidence>
<evidence type="ECO:0000256" key="1">
    <source>
        <dbReference type="ARBA" id="ARBA00007301"/>
    </source>
</evidence>
<dbReference type="OrthoDB" id="9780392at2"/>
<dbReference type="PANTHER" id="PTHR10851">
    <property type="entry name" value="PYRIDOXINE-5-PHOSPHATE OXIDASE"/>
    <property type="match status" value="1"/>
</dbReference>
<feature type="domain" description="Pyridoxine 5'-phosphate oxidase dimerisation C-terminal" evidence="9">
    <location>
        <begin position="173"/>
        <end position="213"/>
    </location>
</feature>
<dbReference type="InterPro" id="IPR012349">
    <property type="entry name" value="Split_barrel_FMN-bd"/>
</dbReference>
<feature type="binding site" evidence="5 6">
    <location>
        <position position="128"/>
    </location>
    <ligand>
        <name>substrate</name>
    </ligand>
</feature>
<dbReference type="GO" id="GO:0010181">
    <property type="term" value="F:FMN binding"/>
    <property type="evidence" value="ECO:0007669"/>
    <property type="project" value="UniProtKB-UniRule"/>
</dbReference>
<feature type="binding site" evidence="5 7">
    <location>
        <begin position="77"/>
        <end position="78"/>
    </location>
    <ligand>
        <name>FMN</name>
        <dbReference type="ChEBI" id="CHEBI:58210"/>
    </ligand>
</feature>
<dbReference type="PANTHER" id="PTHR10851:SF0">
    <property type="entry name" value="PYRIDOXINE-5'-PHOSPHATE OXIDASE"/>
    <property type="match status" value="1"/>
</dbReference>
<dbReference type="STRING" id="686624.SAMN04488242_0889"/>
<comment type="catalytic activity">
    <reaction evidence="5">
        <text>pyridoxine 5'-phosphate + O2 = pyridoxal 5'-phosphate + H2O2</text>
        <dbReference type="Rhea" id="RHEA:15149"/>
        <dbReference type="ChEBI" id="CHEBI:15379"/>
        <dbReference type="ChEBI" id="CHEBI:16240"/>
        <dbReference type="ChEBI" id="CHEBI:58589"/>
        <dbReference type="ChEBI" id="CHEBI:597326"/>
        <dbReference type="EC" id="1.4.3.5"/>
    </reaction>
</comment>
<dbReference type="GO" id="GO:0008615">
    <property type="term" value="P:pyridoxine biosynthetic process"/>
    <property type="evidence" value="ECO:0007669"/>
    <property type="project" value="UniProtKB-UniRule"/>
</dbReference>
<dbReference type="HAMAP" id="MF_01629">
    <property type="entry name" value="PdxH"/>
    <property type="match status" value="1"/>
</dbReference>
<evidence type="ECO:0000256" key="6">
    <source>
        <dbReference type="PIRSR" id="PIRSR000190-1"/>
    </source>
</evidence>
<protein>
    <recommendedName>
        <fullName evidence="5">Pyridoxine/pyridoxamine 5'-phosphate oxidase</fullName>
        <ecNumber evidence="5">1.4.3.5</ecNumber>
    </recommendedName>
    <alternativeName>
        <fullName evidence="5">PNP/PMP oxidase</fullName>
        <shortName evidence="5">PNPOx</shortName>
    </alternativeName>
    <alternativeName>
        <fullName evidence="5">Pyridoxal 5'-phosphate synthase</fullName>
    </alternativeName>
</protein>
<comment type="function">
    <text evidence="5">Catalyzes the oxidation of either pyridoxine 5'-phosphate (PNP) or pyridoxamine 5'-phosphate (PMP) into pyridoxal 5'-phosphate (PLP).</text>
</comment>
<feature type="binding site" evidence="5 7">
    <location>
        <position position="196"/>
    </location>
    <ligand>
        <name>FMN</name>
        <dbReference type="ChEBI" id="CHEBI:58210"/>
    </ligand>
</feature>
<dbReference type="InterPro" id="IPR011576">
    <property type="entry name" value="Pyridox_Oxase_N"/>
</dbReference>
<feature type="binding site" evidence="5 6">
    <location>
        <position position="67"/>
    </location>
    <ligand>
        <name>substrate</name>
    </ligand>
</feature>
<comment type="similarity">
    <text evidence="1 5">Belongs to the pyridoxamine 5'-phosphate oxidase family.</text>
</comment>
<dbReference type="SUPFAM" id="SSF50475">
    <property type="entry name" value="FMN-binding split barrel"/>
    <property type="match status" value="1"/>
</dbReference>
<evidence type="ECO:0000313" key="10">
    <source>
        <dbReference type="EMBL" id="SDL23499.1"/>
    </source>
</evidence>
<comment type="pathway">
    <text evidence="5">Cofactor metabolism; pyridoxal 5'-phosphate salvage; pyridoxal 5'-phosphate from pyridoxamine 5'-phosphate: step 1/1.</text>
</comment>
<feature type="binding site" evidence="5 6">
    <location>
        <begin position="192"/>
        <end position="194"/>
    </location>
    <ligand>
        <name>substrate</name>
    </ligand>
</feature>
<dbReference type="InterPro" id="IPR000659">
    <property type="entry name" value="Pyridox_Oxase"/>
</dbReference>
<keyword evidence="5" id="KW-0664">Pyridoxine biosynthesis</keyword>
<feature type="binding site" evidence="5 7">
    <location>
        <position position="186"/>
    </location>
    <ligand>
        <name>FMN</name>
        <dbReference type="ChEBI" id="CHEBI:58210"/>
    </ligand>
</feature>
<comment type="pathway">
    <text evidence="5">Cofactor metabolism; pyridoxal 5'-phosphate salvage; pyridoxal 5'-phosphate from pyridoxine 5'-phosphate: step 1/1.</text>
</comment>
<dbReference type="Gene3D" id="2.30.110.10">
    <property type="entry name" value="Electron Transport, Fmn-binding Protein, Chain A"/>
    <property type="match status" value="1"/>
</dbReference>
<evidence type="ECO:0000259" key="9">
    <source>
        <dbReference type="Pfam" id="PF10590"/>
    </source>
</evidence>
<reference evidence="10 11" key="1">
    <citation type="submission" date="2016-10" db="EMBL/GenBank/DDBJ databases">
        <authorList>
            <person name="de Groot N.N."/>
        </authorList>
    </citation>
    <scope>NUCLEOTIDE SEQUENCE [LARGE SCALE GENOMIC DNA]</scope>
    <source>
        <strain evidence="10 11">CGMCC 1.9159</strain>
    </source>
</reference>
<dbReference type="PIRSF" id="PIRSF000190">
    <property type="entry name" value="Pyd_amn-ph_oxd"/>
    <property type="match status" value="1"/>
</dbReference>
<name>A0A1G9IE62_9ACTN</name>
<comment type="caution">
    <text evidence="5">Lacks conserved residue(s) required for the propagation of feature annotation.</text>
</comment>
<dbReference type="AlphaFoldDB" id="A0A1G9IE62"/>
<keyword evidence="4 5" id="KW-0560">Oxidoreductase</keyword>
<dbReference type="UniPathway" id="UPA01068">
    <property type="reaction ID" value="UER00304"/>
</dbReference>
<organism evidence="10 11">
    <name type="scientific">Tessaracoccus oleiagri</name>
    <dbReference type="NCBI Taxonomy" id="686624"/>
    <lineage>
        <taxon>Bacteria</taxon>
        <taxon>Bacillati</taxon>
        <taxon>Actinomycetota</taxon>
        <taxon>Actinomycetes</taxon>
        <taxon>Propionibacteriales</taxon>
        <taxon>Propionibacteriaceae</taxon>
        <taxon>Tessaracoccus</taxon>
    </lineage>
</organism>
<evidence type="ECO:0000313" key="11">
    <source>
        <dbReference type="Proteomes" id="UP000199475"/>
    </source>
</evidence>
<comment type="catalytic activity">
    <reaction evidence="5">
        <text>pyridoxamine 5'-phosphate + O2 + H2O = pyridoxal 5'-phosphate + H2O2 + NH4(+)</text>
        <dbReference type="Rhea" id="RHEA:15817"/>
        <dbReference type="ChEBI" id="CHEBI:15377"/>
        <dbReference type="ChEBI" id="CHEBI:15379"/>
        <dbReference type="ChEBI" id="CHEBI:16240"/>
        <dbReference type="ChEBI" id="CHEBI:28938"/>
        <dbReference type="ChEBI" id="CHEBI:58451"/>
        <dbReference type="ChEBI" id="CHEBI:597326"/>
        <dbReference type="EC" id="1.4.3.5"/>
    </reaction>
</comment>
<feature type="binding site" evidence="5 7">
    <location>
        <position position="106"/>
    </location>
    <ligand>
        <name>FMN</name>
        <dbReference type="ChEBI" id="CHEBI:58210"/>
    </ligand>
</feature>
<dbReference type="PROSITE" id="PS01064">
    <property type="entry name" value="PYRIDOX_OXIDASE"/>
    <property type="match status" value="1"/>
</dbReference>
<evidence type="ECO:0000256" key="3">
    <source>
        <dbReference type="ARBA" id="ARBA00022643"/>
    </source>
</evidence>
<evidence type="ECO:0000259" key="8">
    <source>
        <dbReference type="Pfam" id="PF01243"/>
    </source>
</evidence>
<dbReference type="NCBIfam" id="TIGR00558">
    <property type="entry name" value="pdxH"/>
    <property type="match status" value="1"/>
</dbReference>
<feature type="binding site" evidence="5 7">
    <location>
        <begin position="62"/>
        <end position="67"/>
    </location>
    <ligand>
        <name>FMN</name>
        <dbReference type="ChEBI" id="CHEBI:58210"/>
    </ligand>
</feature>
<dbReference type="InterPro" id="IPR019576">
    <property type="entry name" value="Pyridoxamine_oxidase_dimer_C"/>
</dbReference>
<dbReference type="RefSeq" id="WP_093249218.1">
    <property type="nucleotide sequence ID" value="NZ_FNGP01000001.1"/>
</dbReference>
<comment type="cofactor">
    <cofactor evidence="5 7">
        <name>FMN</name>
        <dbReference type="ChEBI" id="CHEBI:58210"/>
    </cofactor>
    <text evidence="5 7">Binds 1 FMN per subunit.</text>
</comment>
<proteinExistence type="inferred from homology"/>
<sequence length="213" mass="23917">MATDLHQIRTDYLGEPLPDDLAGTDPWALFEQWMTDAIAASLPEPTAMTVSTVRPDGRPAARVVLLKQFSPEGLVFFTNYLSAKGQELAAHPVASASFWWPGPMRQVRAVGEVHRLDRAASERYFHSRPRPSQIAATVSRQSEELASRAQLEAELEAAAERVGEAEVPMPEHWGGYVIEVDEFEFWQGMPSRVHDRARFTRSADGWRATRLYP</sequence>
<feature type="binding site" evidence="5 6">
    <location>
        <position position="124"/>
    </location>
    <ligand>
        <name>substrate</name>
    </ligand>
</feature>
<keyword evidence="3 5" id="KW-0288">FMN</keyword>
<dbReference type="Proteomes" id="UP000199475">
    <property type="component" value="Unassembled WGS sequence"/>
</dbReference>
<feature type="binding site" evidence="5 7">
    <location>
        <position position="84"/>
    </location>
    <ligand>
        <name>FMN</name>
        <dbReference type="ChEBI" id="CHEBI:58210"/>
    </ligand>
</feature>
<dbReference type="NCBIfam" id="NF004231">
    <property type="entry name" value="PRK05679.1"/>
    <property type="match status" value="1"/>
</dbReference>
<dbReference type="EC" id="1.4.3.5" evidence="5"/>
<keyword evidence="11" id="KW-1185">Reference proteome</keyword>
<feature type="binding site" evidence="6">
    <location>
        <begin position="9"/>
        <end position="12"/>
    </location>
    <ligand>
        <name>substrate</name>
    </ligand>
</feature>
<keyword evidence="2 5" id="KW-0285">Flavoprotein</keyword>
<dbReference type="GO" id="GO:0004733">
    <property type="term" value="F:pyridoxamine phosphate oxidase activity"/>
    <property type="evidence" value="ECO:0007669"/>
    <property type="project" value="UniProtKB-UniRule"/>
</dbReference>
<feature type="binding site" evidence="5 7">
    <location>
        <begin position="141"/>
        <end position="142"/>
    </location>
    <ligand>
        <name>FMN</name>
        <dbReference type="ChEBI" id="CHEBI:58210"/>
    </ligand>
</feature>
<evidence type="ECO:0000256" key="4">
    <source>
        <dbReference type="ARBA" id="ARBA00023002"/>
    </source>
</evidence>
<accession>A0A1G9IE62</accession>
<dbReference type="Pfam" id="PF01243">
    <property type="entry name" value="PNPOx_N"/>
    <property type="match status" value="1"/>
</dbReference>
<dbReference type="InterPro" id="IPR019740">
    <property type="entry name" value="Pyridox_Oxase_CS"/>
</dbReference>
<comment type="subunit">
    <text evidence="5">Homodimer.</text>
</comment>
<feature type="domain" description="Pyridoxamine 5'-phosphate oxidase N-terminal" evidence="8">
    <location>
        <begin position="34"/>
        <end position="158"/>
    </location>
</feature>
<dbReference type="Pfam" id="PF10590">
    <property type="entry name" value="PNP_phzG_C"/>
    <property type="match status" value="1"/>
</dbReference>
<dbReference type="EMBL" id="FNGP01000001">
    <property type="protein sequence ID" value="SDL23499.1"/>
    <property type="molecule type" value="Genomic_DNA"/>
</dbReference>
<gene>
    <name evidence="5" type="primary">pdxH</name>
    <name evidence="10" type="ORF">SAMN04488242_0889</name>
</gene>
<evidence type="ECO:0000256" key="5">
    <source>
        <dbReference type="HAMAP-Rule" id="MF_01629"/>
    </source>
</evidence>
<evidence type="ECO:0000256" key="2">
    <source>
        <dbReference type="ARBA" id="ARBA00022630"/>
    </source>
</evidence>